<evidence type="ECO:0000256" key="2">
    <source>
        <dbReference type="ARBA" id="ARBA00023125"/>
    </source>
</evidence>
<dbReference type="PANTHER" id="PTHR30408:SF12">
    <property type="entry name" value="TYPE I RESTRICTION ENZYME MJAVIII SPECIFICITY SUBUNIT"/>
    <property type="match status" value="1"/>
</dbReference>
<gene>
    <name evidence="3" type="ORF">FGU65_01565</name>
</gene>
<accession>A0ABT8M6P1</accession>
<dbReference type="Proteomes" id="UP001168338">
    <property type="component" value="Unassembled WGS sequence"/>
</dbReference>
<keyword evidence="4" id="KW-1185">Reference proteome</keyword>
<dbReference type="InterPro" id="IPR044946">
    <property type="entry name" value="Restrct_endonuc_typeI_TRD_sf"/>
</dbReference>
<evidence type="ECO:0000313" key="3">
    <source>
        <dbReference type="EMBL" id="MDN7023597.1"/>
    </source>
</evidence>
<dbReference type="EMBL" id="VCYH01000001">
    <property type="protein sequence ID" value="MDN7023597.1"/>
    <property type="molecule type" value="Genomic_DNA"/>
</dbReference>
<evidence type="ECO:0008006" key="5">
    <source>
        <dbReference type="Google" id="ProtNLM"/>
    </source>
</evidence>
<dbReference type="RefSeq" id="WP_301662640.1">
    <property type="nucleotide sequence ID" value="NZ_VCYH01000001.1"/>
</dbReference>
<sequence length="169" mass="18961">MPRRLIRIGDLSTDPIGLITTDVREAEPEKTRRSRDPVVAAGDLVIITAGSTSRCAVADERAEGCVISQNLVAVTLQPGYSPYYVCWYLNSPYGQQQFAQRSTGSVVTRSISLKGLEELEIALPPPEMRDEVYALFRSFYEHERTLAEERDARTRVLNEIVRRSEEGSL</sequence>
<keyword evidence="1" id="KW-0680">Restriction system</keyword>
<dbReference type="SUPFAM" id="SSF116734">
    <property type="entry name" value="DNA methylase specificity domain"/>
    <property type="match status" value="1"/>
</dbReference>
<keyword evidence="2" id="KW-0238">DNA-binding</keyword>
<evidence type="ECO:0000313" key="4">
    <source>
        <dbReference type="Proteomes" id="UP001168338"/>
    </source>
</evidence>
<reference evidence="3" key="1">
    <citation type="submission" date="2019-05" db="EMBL/GenBank/DDBJ databases">
        <title>Methanoculleus sp. FWC-SCC1, a methanogenic archaeon isolated from deep marine cold seep.</title>
        <authorList>
            <person name="Chen Y.-W."/>
            <person name="Chen S.-C."/>
            <person name="Teng N.-H."/>
            <person name="Lai M.-C."/>
        </authorList>
    </citation>
    <scope>NUCLEOTIDE SEQUENCE</scope>
    <source>
        <strain evidence="3">FWC-SCC1</strain>
    </source>
</reference>
<proteinExistence type="predicted"/>
<evidence type="ECO:0000256" key="1">
    <source>
        <dbReference type="ARBA" id="ARBA00022747"/>
    </source>
</evidence>
<dbReference type="InterPro" id="IPR052021">
    <property type="entry name" value="Type-I_RS_S_subunit"/>
</dbReference>
<dbReference type="Gene3D" id="3.90.220.20">
    <property type="entry name" value="DNA methylase specificity domains"/>
    <property type="match status" value="1"/>
</dbReference>
<organism evidence="3 4">
    <name type="scientific">Methanoculleus frigidifontis</name>
    <dbReference type="NCBI Taxonomy" id="2584085"/>
    <lineage>
        <taxon>Archaea</taxon>
        <taxon>Methanobacteriati</taxon>
        <taxon>Methanobacteriota</taxon>
        <taxon>Stenosarchaea group</taxon>
        <taxon>Methanomicrobia</taxon>
        <taxon>Methanomicrobiales</taxon>
        <taxon>Methanomicrobiaceae</taxon>
        <taxon>Methanoculleus</taxon>
    </lineage>
</organism>
<name>A0ABT8M6P1_9EURY</name>
<protein>
    <recommendedName>
        <fullName evidence="5">Type I restriction modification DNA specificity domain-containing protein</fullName>
    </recommendedName>
</protein>
<comment type="caution">
    <text evidence="3">The sequence shown here is derived from an EMBL/GenBank/DDBJ whole genome shotgun (WGS) entry which is preliminary data.</text>
</comment>
<dbReference type="PANTHER" id="PTHR30408">
    <property type="entry name" value="TYPE-1 RESTRICTION ENZYME ECOKI SPECIFICITY PROTEIN"/>
    <property type="match status" value="1"/>
</dbReference>